<sequence>MGIKEQLEERRRQQEAKRYFRQNNDAFFDAKKWAMLIFSGLSISLACGFLYGLFVSIAHIHFQFILALVGIAIASTLKKVAHIGNTKVAWLSVIFYVFALYMSHVFVIVISMSSMIGGGSFFALLLEPDIYRLGFQSFASNHVLTILIFVLGGYYTYEIAGK</sequence>
<feature type="transmembrane region" description="Helical" evidence="1">
    <location>
        <begin position="93"/>
        <end position="126"/>
    </location>
</feature>
<keyword evidence="1" id="KW-0812">Transmembrane</keyword>
<dbReference type="EMBL" id="DVMJ01000008">
    <property type="protein sequence ID" value="HIU12720.1"/>
    <property type="molecule type" value="Genomic_DNA"/>
</dbReference>
<keyword evidence="1" id="KW-1133">Transmembrane helix</keyword>
<accession>A0A9D1HLI4</accession>
<evidence type="ECO:0000313" key="3">
    <source>
        <dbReference type="Proteomes" id="UP000824175"/>
    </source>
</evidence>
<feature type="transmembrane region" description="Helical" evidence="1">
    <location>
        <begin position="33"/>
        <end position="54"/>
    </location>
</feature>
<dbReference type="AlphaFoldDB" id="A0A9D1HLI4"/>
<keyword evidence="1" id="KW-0472">Membrane</keyword>
<evidence type="ECO:0000256" key="1">
    <source>
        <dbReference type="SAM" id="Phobius"/>
    </source>
</evidence>
<gene>
    <name evidence="2" type="ORF">IAD15_01440</name>
</gene>
<reference evidence="2" key="1">
    <citation type="submission" date="2020-10" db="EMBL/GenBank/DDBJ databases">
        <authorList>
            <person name="Gilroy R."/>
        </authorList>
    </citation>
    <scope>NUCLEOTIDE SEQUENCE</scope>
    <source>
        <strain evidence="2">CHK195-11698</strain>
    </source>
</reference>
<protein>
    <submittedName>
        <fullName evidence="2">Uncharacterized protein</fullName>
    </submittedName>
</protein>
<comment type="caution">
    <text evidence="2">The sequence shown here is derived from an EMBL/GenBank/DDBJ whole genome shotgun (WGS) entry which is preliminary data.</text>
</comment>
<reference evidence="2" key="2">
    <citation type="journal article" date="2021" name="PeerJ">
        <title>Extensive microbial diversity within the chicken gut microbiome revealed by metagenomics and culture.</title>
        <authorList>
            <person name="Gilroy R."/>
            <person name="Ravi A."/>
            <person name="Getino M."/>
            <person name="Pursley I."/>
            <person name="Horton D.L."/>
            <person name="Alikhan N.F."/>
            <person name="Baker D."/>
            <person name="Gharbi K."/>
            <person name="Hall N."/>
            <person name="Watson M."/>
            <person name="Adriaenssens E.M."/>
            <person name="Foster-Nyarko E."/>
            <person name="Jarju S."/>
            <person name="Secka A."/>
            <person name="Antonio M."/>
            <person name="Oren A."/>
            <person name="Chaudhuri R.R."/>
            <person name="La Ragione R."/>
            <person name="Hildebrand F."/>
            <person name="Pallen M.J."/>
        </authorList>
    </citation>
    <scope>NUCLEOTIDE SEQUENCE</scope>
    <source>
        <strain evidence="2">CHK195-11698</strain>
    </source>
</reference>
<evidence type="ECO:0000313" key="2">
    <source>
        <dbReference type="EMBL" id="HIU12720.1"/>
    </source>
</evidence>
<organism evidence="2 3">
    <name type="scientific">Candidatus Fimiplasma intestinipullorum</name>
    <dbReference type="NCBI Taxonomy" id="2840825"/>
    <lineage>
        <taxon>Bacteria</taxon>
        <taxon>Bacillati</taxon>
        <taxon>Bacillota</taxon>
        <taxon>Clostridia</taxon>
        <taxon>Eubacteriales</taxon>
        <taxon>Candidatus Fimiplasma</taxon>
    </lineage>
</organism>
<feature type="transmembrane region" description="Helical" evidence="1">
    <location>
        <begin position="60"/>
        <end position="81"/>
    </location>
</feature>
<dbReference type="Proteomes" id="UP000824175">
    <property type="component" value="Unassembled WGS sequence"/>
</dbReference>
<name>A0A9D1HLI4_9FIRM</name>
<feature type="transmembrane region" description="Helical" evidence="1">
    <location>
        <begin position="138"/>
        <end position="157"/>
    </location>
</feature>
<proteinExistence type="predicted"/>